<reference evidence="4" key="1">
    <citation type="submission" date="2019-09" db="EMBL/GenBank/DDBJ databases">
        <authorList>
            <person name="Zhang L."/>
        </authorList>
    </citation>
    <scope>NUCLEOTIDE SEQUENCE</scope>
</reference>
<dbReference type="InterPro" id="IPR008480">
    <property type="entry name" value="DUF761_pln"/>
</dbReference>
<name>A0A5K1F6G4_9MAGN</name>
<accession>A0A5K1F6G4</accession>
<evidence type="ECO:0000256" key="2">
    <source>
        <dbReference type="SAM" id="Phobius"/>
    </source>
</evidence>
<keyword evidence="2" id="KW-1133">Transmembrane helix</keyword>
<dbReference type="AlphaFoldDB" id="A0A5K1F6G4"/>
<proteinExistence type="predicted"/>
<evidence type="ECO:0000259" key="3">
    <source>
        <dbReference type="Pfam" id="PF14364"/>
    </source>
</evidence>
<dbReference type="Gramene" id="NC7G0235630.1">
    <property type="protein sequence ID" value="NC7G0235630.1:cds"/>
    <property type="gene ID" value="NC7G0235630"/>
</dbReference>
<dbReference type="PANTHER" id="PTHR35762:SF2">
    <property type="entry name" value="TRANSMEMBRANE PROTEIN"/>
    <property type="match status" value="1"/>
</dbReference>
<sequence>MDPVKVEKFRAMVKYKKTNYLHKLALYAVTPIMVGLFLSSPLWLSPLCFFIKSLLCVSLPNMMGYILCPKFLFVVSNVIIIVLVGESKFLGTSSPKPDIYDEYVKRKNGSQKLHAPPMARKETTTTTHFYEDKSVMKVRSEEVKEEDDWEVSKDEDDEEELQTEKGVEEEEEEGEMPVDELNRKVEDFIARFNQQRRLEAKLLLVNGKNMT</sequence>
<dbReference type="Pfam" id="PF05553">
    <property type="entry name" value="DUF761"/>
    <property type="match status" value="1"/>
</dbReference>
<feature type="region of interest" description="Disordered" evidence="1">
    <location>
        <begin position="139"/>
        <end position="181"/>
    </location>
</feature>
<dbReference type="Pfam" id="PF14364">
    <property type="entry name" value="DUF4408"/>
    <property type="match status" value="1"/>
</dbReference>
<feature type="transmembrane region" description="Helical" evidence="2">
    <location>
        <begin position="24"/>
        <end position="44"/>
    </location>
</feature>
<evidence type="ECO:0000313" key="4">
    <source>
        <dbReference type="EMBL" id="VVW59712.1"/>
    </source>
</evidence>
<dbReference type="InterPro" id="IPR025520">
    <property type="entry name" value="DUF4408"/>
</dbReference>
<keyword evidence="2" id="KW-0812">Transmembrane</keyword>
<protein>
    <recommendedName>
        <fullName evidence="3">DUF4408 domain-containing protein</fullName>
    </recommendedName>
</protein>
<organism evidence="4">
    <name type="scientific">Nymphaea colorata</name>
    <name type="common">pocket water lily</name>
    <dbReference type="NCBI Taxonomy" id="210225"/>
    <lineage>
        <taxon>Eukaryota</taxon>
        <taxon>Viridiplantae</taxon>
        <taxon>Streptophyta</taxon>
        <taxon>Embryophyta</taxon>
        <taxon>Tracheophyta</taxon>
        <taxon>Spermatophyta</taxon>
        <taxon>Magnoliopsida</taxon>
        <taxon>Nymphaeales</taxon>
        <taxon>Nymphaeaceae</taxon>
        <taxon>Nymphaea</taxon>
    </lineage>
</organism>
<evidence type="ECO:0000256" key="1">
    <source>
        <dbReference type="SAM" id="MobiDB-lite"/>
    </source>
</evidence>
<feature type="transmembrane region" description="Helical" evidence="2">
    <location>
        <begin position="64"/>
        <end position="84"/>
    </location>
</feature>
<dbReference type="PANTHER" id="PTHR35762">
    <property type="entry name" value="TRANSMEMBRANE PROTEIN"/>
    <property type="match status" value="1"/>
</dbReference>
<dbReference type="EMBL" id="LR721785">
    <property type="protein sequence ID" value="VVW59712.1"/>
    <property type="molecule type" value="Genomic_DNA"/>
</dbReference>
<feature type="compositionally biased region" description="Acidic residues" evidence="1">
    <location>
        <begin position="143"/>
        <end position="178"/>
    </location>
</feature>
<feature type="domain" description="DUF4408" evidence="3">
    <location>
        <begin position="53"/>
        <end position="89"/>
    </location>
</feature>
<keyword evidence="2" id="KW-0472">Membrane</keyword>
<gene>
    <name evidence="4" type="ORF">NYM_LOCUS23267</name>
</gene>